<dbReference type="GO" id="GO:0008270">
    <property type="term" value="F:zinc ion binding"/>
    <property type="evidence" value="ECO:0007669"/>
    <property type="project" value="UniProtKB-KW"/>
</dbReference>
<organism evidence="7 8">
    <name type="scientific">Marssonina brunnea f. sp. multigermtubi (strain MB_m1)</name>
    <name type="common">Marssonina leaf spot fungus</name>
    <dbReference type="NCBI Taxonomy" id="1072389"/>
    <lineage>
        <taxon>Eukaryota</taxon>
        <taxon>Fungi</taxon>
        <taxon>Dikarya</taxon>
        <taxon>Ascomycota</taxon>
        <taxon>Pezizomycotina</taxon>
        <taxon>Leotiomycetes</taxon>
        <taxon>Helotiales</taxon>
        <taxon>Drepanopezizaceae</taxon>
        <taxon>Drepanopeziza</taxon>
    </lineage>
</organism>
<reference evidence="7 8" key="1">
    <citation type="journal article" date="2012" name="BMC Genomics">
        <title>Sequencing the genome of Marssonina brunnea reveals fungus-poplar co-evolution.</title>
        <authorList>
            <person name="Zhu S."/>
            <person name="Cao Y.-Z."/>
            <person name="Jiang C."/>
            <person name="Tan B.-Y."/>
            <person name="Wang Z."/>
            <person name="Feng S."/>
            <person name="Zhang L."/>
            <person name="Su X.-H."/>
            <person name="Brejova B."/>
            <person name="Vinar T."/>
            <person name="Xu M."/>
            <person name="Wang M.-X."/>
            <person name="Zhang S.-G."/>
            <person name="Huang M.-R."/>
            <person name="Wu R."/>
            <person name="Zhou Y."/>
        </authorList>
    </citation>
    <scope>NUCLEOTIDE SEQUENCE [LARGE SCALE GENOMIC DNA]</scope>
    <source>
        <strain evidence="7 8">MB_m1</strain>
    </source>
</reference>
<dbReference type="GO" id="GO:0061630">
    <property type="term" value="F:ubiquitin protein ligase activity"/>
    <property type="evidence" value="ECO:0007669"/>
    <property type="project" value="TreeGrafter"/>
</dbReference>
<dbReference type="InterPro" id="IPR001841">
    <property type="entry name" value="Znf_RING"/>
</dbReference>
<feature type="compositionally biased region" description="Polar residues" evidence="5">
    <location>
        <begin position="273"/>
        <end position="288"/>
    </location>
</feature>
<evidence type="ECO:0000313" key="7">
    <source>
        <dbReference type="EMBL" id="EKD20746.1"/>
    </source>
</evidence>
<evidence type="ECO:0000256" key="4">
    <source>
        <dbReference type="PROSITE-ProRule" id="PRU00175"/>
    </source>
</evidence>
<dbReference type="HOGENOM" id="CLU_371334_0_0_1"/>
<keyword evidence="3" id="KW-0862">Zinc</keyword>
<evidence type="ECO:0000256" key="2">
    <source>
        <dbReference type="ARBA" id="ARBA00022771"/>
    </source>
</evidence>
<feature type="compositionally biased region" description="Polar residues" evidence="5">
    <location>
        <begin position="237"/>
        <end position="247"/>
    </location>
</feature>
<dbReference type="InParanoid" id="K1X6M9"/>
<accession>K1X6M9</accession>
<feature type="compositionally biased region" description="Basic and acidic residues" evidence="5">
    <location>
        <begin position="319"/>
        <end position="332"/>
    </location>
</feature>
<sequence length="749" mass="83260">MHHRGTEIIDIKHRAKLPPSIIEIKPRQLVLFSPSSTTPRPVDSRYLHLNFNCRERQSANRTPKLTDTRRPISIFSPVSRSIEHVGCAPFDPTTVSVKAGGNNNFLRYQCQNPSSPQAQSNFSPGRRYDPVHDSSMWRTHASSSNVPLRPPYSPPDVQQWPPAFVPGTNWQGWSSSGRPNFGDFNGRAPTFGDVQRDITAAFTDSALPQLPPFPEQPSGARQYLNAPWSYGNRYGNYPSSPQANQARNTRESFVSALRPSLLPAEQDTRPTGAASQLGTAGTTRLPSTSAVESLAEIFSHVPNGMAINRNSYPHPNRRHMSDPERSDGRFETQVRQQPHTLESESESTSDRENSSVFRLALTRHARDELYADMGNLDERAIAAMRGQISASKRLPTEEALGSLETLNAEDLKGKAKSCDICYNEFGISNPEGEVEQPTRLPKCKHIFGDKCIKKWFEDSNSCPYCRDQLPSQLVGKRASVDANIRAVQRERLRLIAQTALLEIDMLKANQRQNEDVLVEADLVMGDLVISQADQHRPDLPGPSKTIRNRNATTAPDYCAEATSSLPTGFRKRTSSADSTFSGIPQPLIPNFEFSRGSIASCGCWVWSCRCAAPRRYQAASWDEEMRAYEANTPTNARTPPPVVAGNIPAREGGQRNNTAPFSVVELISILVRATVQSLLYVSETKSFPPKLNTIPNYDTPPVFHQFNAGAPNVVARRWERSSGFCVAWTKRIFMRASQTAYTQDQSGFS</sequence>
<dbReference type="OrthoDB" id="8062037at2759"/>
<dbReference type="EMBL" id="JH921429">
    <property type="protein sequence ID" value="EKD20746.1"/>
    <property type="molecule type" value="Genomic_DNA"/>
</dbReference>
<dbReference type="SUPFAM" id="SSF57850">
    <property type="entry name" value="RING/U-box"/>
    <property type="match status" value="1"/>
</dbReference>
<dbReference type="PANTHER" id="PTHR15710:SF243">
    <property type="entry name" value="E3 UBIQUITIN-PROTEIN LIGASE PRAJA-2 ISOFORM X1"/>
    <property type="match status" value="1"/>
</dbReference>
<proteinExistence type="predicted"/>
<evidence type="ECO:0000256" key="3">
    <source>
        <dbReference type="ARBA" id="ARBA00022833"/>
    </source>
</evidence>
<feature type="region of interest" description="Disordered" evidence="5">
    <location>
        <begin position="235"/>
        <end position="254"/>
    </location>
</feature>
<dbReference type="PANTHER" id="PTHR15710">
    <property type="entry name" value="E3 UBIQUITIN-PROTEIN LIGASE PRAJA"/>
    <property type="match status" value="1"/>
</dbReference>
<dbReference type="Gene3D" id="3.30.40.10">
    <property type="entry name" value="Zinc/RING finger domain, C3HC4 (zinc finger)"/>
    <property type="match status" value="1"/>
</dbReference>
<evidence type="ECO:0000256" key="1">
    <source>
        <dbReference type="ARBA" id="ARBA00022723"/>
    </source>
</evidence>
<feature type="region of interest" description="Disordered" evidence="5">
    <location>
        <begin position="306"/>
        <end position="354"/>
    </location>
</feature>
<dbReference type="STRING" id="1072389.K1X6M9"/>
<gene>
    <name evidence="7" type="ORF">MBM_01428</name>
</gene>
<feature type="domain" description="RING-type" evidence="6">
    <location>
        <begin position="418"/>
        <end position="466"/>
    </location>
</feature>
<dbReference type="GO" id="GO:0016567">
    <property type="term" value="P:protein ubiquitination"/>
    <property type="evidence" value="ECO:0007669"/>
    <property type="project" value="TreeGrafter"/>
</dbReference>
<evidence type="ECO:0000256" key="5">
    <source>
        <dbReference type="SAM" id="MobiDB-lite"/>
    </source>
</evidence>
<dbReference type="Proteomes" id="UP000006753">
    <property type="component" value="Unassembled WGS sequence"/>
</dbReference>
<dbReference type="AlphaFoldDB" id="K1X6M9"/>
<protein>
    <submittedName>
        <fullName evidence="7">Zinc finger protein atl6</fullName>
    </submittedName>
</protein>
<feature type="region of interest" description="Disordered" evidence="5">
    <location>
        <begin position="262"/>
        <end position="288"/>
    </location>
</feature>
<dbReference type="KEGG" id="mbe:MBM_01428"/>
<keyword evidence="8" id="KW-1185">Reference proteome</keyword>
<keyword evidence="2 4" id="KW-0863">Zinc-finger</keyword>
<dbReference type="InterPro" id="IPR013083">
    <property type="entry name" value="Znf_RING/FYVE/PHD"/>
</dbReference>
<evidence type="ECO:0000259" key="6">
    <source>
        <dbReference type="PROSITE" id="PS50089"/>
    </source>
</evidence>
<evidence type="ECO:0000313" key="8">
    <source>
        <dbReference type="Proteomes" id="UP000006753"/>
    </source>
</evidence>
<dbReference type="Pfam" id="PF13639">
    <property type="entry name" value="zf-RING_2"/>
    <property type="match status" value="1"/>
</dbReference>
<dbReference type="eggNOG" id="KOG0800">
    <property type="taxonomic scope" value="Eukaryota"/>
</dbReference>
<dbReference type="GO" id="GO:0005737">
    <property type="term" value="C:cytoplasm"/>
    <property type="evidence" value="ECO:0007669"/>
    <property type="project" value="TreeGrafter"/>
</dbReference>
<keyword evidence="1" id="KW-0479">Metal-binding</keyword>
<name>K1X6M9_MARBU</name>
<dbReference type="PROSITE" id="PS50089">
    <property type="entry name" value="ZF_RING_2"/>
    <property type="match status" value="1"/>
</dbReference>